<proteinExistence type="predicted"/>
<evidence type="ECO:0000313" key="8">
    <source>
        <dbReference type="EMBL" id="KTD08064.1"/>
    </source>
</evidence>
<comment type="caution">
    <text evidence="8">The sequence shown here is derived from an EMBL/GenBank/DDBJ whole genome shotgun (WGS) entry which is preliminary data.</text>
</comment>
<dbReference type="AlphaFoldDB" id="A0A0W0UJH6"/>
<feature type="domain" description="Fe2OG dioxygenase" evidence="7">
    <location>
        <begin position="119"/>
        <end position="214"/>
    </location>
</feature>
<dbReference type="GO" id="GO:0031543">
    <property type="term" value="F:peptidyl-proline dioxygenase activity"/>
    <property type="evidence" value="ECO:0007669"/>
    <property type="project" value="TreeGrafter"/>
</dbReference>
<dbReference type="Pfam" id="PF13640">
    <property type="entry name" value="2OG-FeII_Oxy_3"/>
    <property type="match status" value="1"/>
</dbReference>
<evidence type="ECO:0000256" key="1">
    <source>
        <dbReference type="ARBA" id="ARBA00001961"/>
    </source>
</evidence>
<evidence type="ECO:0000259" key="7">
    <source>
        <dbReference type="PROSITE" id="PS51471"/>
    </source>
</evidence>
<dbReference type="PATRIC" id="fig|455.5.peg.2379"/>
<dbReference type="GO" id="GO:0031418">
    <property type="term" value="F:L-ascorbic acid binding"/>
    <property type="evidence" value="ECO:0007669"/>
    <property type="project" value="UniProtKB-KW"/>
</dbReference>
<dbReference type="InterPro" id="IPR051559">
    <property type="entry name" value="HIF_prolyl_hydroxylases"/>
</dbReference>
<evidence type="ECO:0000256" key="5">
    <source>
        <dbReference type="ARBA" id="ARBA00023002"/>
    </source>
</evidence>
<dbReference type="Gene3D" id="2.60.120.620">
    <property type="entry name" value="q2cbj1_9rhob like domain"/>
    <property type="match status" value="1"/>
</dbReference>
<accession>A0A0W0UJH6</accession>
<dbReference type="PANTHER" id="PTHR12907">
    <property type="entry name" value="EGL NINE HOMOLOG-RELATED"/>
    <property type="match status" value="1"/>
</dbReference>
<dbReference type="InterPro" id="IPR044862">
    <property type="entry name" value="Pro_4_hyd_alph_FE2OG_OXY"/>
</dbReference>
<dbReference type="EMBL" id="LNYG01000013">
    <property type="protein sequence ID" value="KTD08064.1"/>
    <property type="molecule type" value="Genomic_DNA"/>
</dbReference>
<dbReference type="InterPro" id="IPR006620">
    <property type="entry name" value="Pro_4_hyd_alph"/>
</dbReference>
<dbReference type="GO" id="GO:0008198">
    <property type="term" value="F:ferrous iron binding"/>
    <property type="evidence" value="ECO:0007669"/>
    <property type="project" value="TreeGrafter"/>
</dbReference>
<dbReference type="InterPro" id="IPR005123">
    <property type="entry name" value="Oxoglu/Fe-dep_dioxygenase_dom"/>
</dbReference>
<keyword evidence="3" id="KW-0847">Vitamin C</keyword>
<dbReference type="SMART" id="SM00702">
    <property type="entry name" value="P4Hc"/>
    <property type="match status" value="1"/>
</dbReference>
<name>A0A0W0UJH6_9GAMM</name>
<dbReference type="PANTHER" id="PTHR12907:SF26">
    <property type="entry name" value="HIF PROLYL HYDROXYLASE, ISOFORM C"/>
    <property type="match status" value="1"/>
</dbReference>
<protein>
    <submittedName>
        <fullName evidence="8">SM-20-like protein</fullName>
    </submittedName>
</protein>
<keyword evidence="6" id="KW-0408">Iron</keyword>
<keyword evidence="2" id="KW-0479">Metal-binding</keyword>
<evidence type="ECO:0000256" key="2">
    <source>
        <dbReference type="ARBA" id="ARBA00022723"/>
    </source>
</evidence>
<evidence type="ECO:0000256" key="4">
    <source>
        <dbReference type="ARBA" id="ARBA00022964"/>
    </source>
</evidence>
<dbReference type="Proteomes" id="UP000054715">
    <property type="component" value="Unassembled WGS sequence"/>
</dbReference>
<evidence type="ECO:0000256" key="6">
    <source>
        <dbReference type="ARBA" id="ARBA00023004"/>
    </source>
</evidence>
<evidence type="ECO:0000256" key="3">
    <source>
        <dbReference type="ARBA" id="ARBA00022896"/>
    </source>
</evidence>
<gene>
    <name evidence="8" type="ORF">Ljam_2259</name>
</gene>
<dbReference type="GO" id="GO:0071456">
    <property type="term" value="P:cellular response to hypoxia"/>
    <property type="evidence" value="ECO:0007669"/>
    <property type="project" value="TreeGrafter"/>
</dbReference>
<organism evidence="8 9">
    <name type="scientific">Legionella jamestowniensis</name>
    <dbReference type="NCBI Taxonomy" id="455"/>
    <lineage>
        <taxon>Bacteria</taxon>
        <taxon>Pseudomonadati</taxon>
        <taxon>Pseudomonadota</taxon>
        <taxon>Gammaproteobacteria</taxon>
        <taxon>Legionellales</taxon>
        <taxon>Legionellaceae</taxon>
        <taxon>Legionella</taxon>
    </lineage>
</organism>
<dbReference type="RefSeq" id="WP_338011348.1">
    <property type="nucleotide sequence ID" value="NZ_CAAAJF010000013.1"/>
</dbReference>
<sequence>MAPSPNVVRAIGGVEINAILNINTLEEDIHQFGFHIIDNFLEPSHFQTLRAMAESFYHDGQFRQAKIGQTQSAVRNNLIRTDEICWLDEPQDNPAAIAFLTKIKDIANRLNQRFFLGLVEFEMHFAIYQPGTFYRKHVDQFATTKSRRISCVYYLNKNWTKEYSGELILYNGDNHQLARILPQGNRFVCFTSDLPHEVHETKKTRYSLTGWIKSRAYAHP</sequence>
<reference evidence="8 9" key="1">
    <citation type="submission" date="2015-11" db="EMBL/GenBank/DDBJ databases">
        <title>Genomic analysis of 38 Legionella species identifies large and diverse effector repertoires.</title>
        <authorList>
            <person name="Burstein D."/>
            <person name="Amaro F."/>
            <person name="Zusman T."/>
            <person name="Lifshitz Z."/>
            <person name="Cohen O."/>
            <person name="Gilbert J.A."/>
            <person name="Pupko T."/>
            <person name="Shuman H.A."/>
            <person name="Segal G."/>
        </authorList>
    </citation>
    <scope>NUCLEOTIDE SEQUENCE [LARGE SCALE GENOMIC DNA]</scope>
    <source>
        <strain evidence="8 9">JA-26-G1-E2</strain>
    </source>
</reference>
<evidence type="ECO:0000313" key="9">
    <source>
        <dbReference type="Proteomes" id="UP000054715"/>
    </source>
</evidence>
<keyword evidence="5" id="KW-0560">Oxidoreductase</keyword>
<dbReference type="STRING" id="455.Ljam_2259"/>
<keyword evidence="4" id="KW-0223">Dioxygenase</keyword>
<comment type="cofactor">
    <cofactor evidence="1">
        <name>L-ascorbate</name>
        <dbReference type="ChEBI" id="CHEBI:38290"/>
    </cofactor>
</comment>
<dbReference type="PROSITE" id="PS51471">
    <property type="entry name" value="FE2OG_OXY"/>
    <property type="match status" value="1"/>
</dbReference>